<dbReference type="AlphaFoldDB" id="A0A0X3PNE2"/>
<organism evidence="1">
    <name type="scientific">Schistocephalus solidus</name>
    <name type="common">Tapeworm</name>
    <dbReference type="NCBI Taxonomy" id="70667"/>
    <lineage>
        <taxon>Eukaryota</taxon>
        <taxon>Metazoa</taxon>
        <taxon>Spiralia</taxon>
        <taxon>Lophotrochozoa</taxon>
        <taxon>Platyhelminthes</taxon>
        <taxon>Cestoda</taxon>
        <taxon>Eucestoda</taxon>
        <taxon>Diphyllobothriidea</taxon>
        <taxon>Diphyllobothriidae</taxon>
        <taxon>Schistocephalus</taxon>
    </lineage>
</organism>
<gene>
    <name evidence="1" type="ORF">TR147465</name>
</gene>
<dbReference type="EMBL" id="GEEE01009810">
    <property type="protein sequence ID" value="JAP53415.1"/>
    <property type="molecule type" value="Transcribed_RNA"/>
</dbReference>
<reference evidence="1" key="1">
    <citation type="submission" date="2016-01" db="EMBL/GenBank/DDBJ databases">
        <title>Reference transcriptome for the parasite Schistocephalus solidus: insights into the molecular evolution of parasitism.</title>
        <authorList>
            <person name="Hebert F.O."/>
            <person name="Grambauer S."/>
            <person name="Barber I."/>
            <person name="Landry C.R."/>
            <person name="Aubin-Horth N."/>
        </authorList>
    </citation>
    <scope>NUCLEOTIDE SEQUENCE</scope>
</reference>
<accession>A0A0X3PNE2</accession>
<sequence length="117" mass="12996">MAFTESWLLNTGPWVWRIVFFFKRIPAVSSMRTGYHSRSLFNVVLHRKKLPPSSNAATIALKVWFLTGTGPVISPVPSPHAFPGMFMLFTMHTEASFASIGTGLIRCPVCLVCSKPL</sequence>
<proteinExistence type="predicted"/>
<evidence type="ECO:0000313" key="1">
    <source>
        <dbReference type="EMBL" id="JAP53415.1"/>
    </source>
</evidence>
<name>A0A0X3PNE2_SCHSO</name>
<protein>
    <submittedName>
        <fullName evidence="1">Uncharacterized protein</fullName>
    </submittedName>
</protein>